<keyword evidence="2" id="KW-1185">Reference proteome</keyword>
<protein>
    <submittedName>
        <fullName evidence="1">Efflux RND transporter permease subunit</fullName>
    </submittedName>
</protein>
<dbReference type="Proteomes" id="UP001364695">
    <property type="component" value="Unassembled WGS sequence"/>
</dbReference>
<comment type="caution">
    <text evidence="1">The sequence shown here is derived from an EMBL/GenBank/DDBJ whole genome shotgun (WGS) entry which is preliminary data.</text>
</comment>
<accession>A0ACC6NYP6</accession>
<proteinExistence type="predicted"/>
<reference evidence="1" key="1">
    <citation type="submission" date="2023-10" db="EMBL/GenBank/DDBJ databases">
        <title>Amphibacter perezi, gen. nov., sp. nov. a novel taxa of the family Comamonadaceae, class Betaproteobacteria isolated from the skin microbiota of Pelophylax perezi from different populations.</title>
        <authorList>
            <person name="Costa S."/>
            <person name="Proenca D.N."/>
            <person name="Lopes I."/>
            <person name="Morais P.V."/>
        </authorList>
    </citation>
    <scope>NUCLEOTIDE SEQUENCE</scope>
    <source>
        <strain evidence="1">SL12-8</strain>
    </source>
</reference>
<gene>
    <name evidence="1" type="ORF">RV045_01325</name>
</gene>
<evidence type="ECO:0000313" key="2">
    <source>
        <dbReference type="Proteomes" id="UP001364695"/>
    </source>
</evidence>
<dbReference type="EMBL" id="JAWDIE010000002">
    <property type="protein sequence ID" value="MEJ7137070.1"/>
    <property type="molecule type" value="Genomic_DNA"/>
</dbReference>
<evidence type="ECO:0000313" key="1">
    <source>
        <dbReference type="EMBL" id="MEJ7137070.1"/>
    </source>
</evidence>
<name>A0ACC6NYP6_9BURK</name>
<sequence length="1027" mass="109882">MQLMEISIRRPVLATVMSLIIVLIGLVSFDRLSVREYPAIEEPVATIAVTLTGAAASVMETQVTKPIEDAVATIEGTTLIKSQSRAGESRIQLTFSSSRKPSEVLADIRDAISKVRRKLPADITEPVISQAGDDATPTIYVALTSPSLSQEALSDLVANVLKTRLQSLDGVADIQVGGQRTWSMRVWLDAQRMAALGITVPDVAAALQAQNLQVPAGRIDSVDRRFTVDSQTDLRTPAQFAAVVLRDSGTGRVTLGDIARIEEGPVDTTSQVRFNGQNAVSVGVIAQSTANPLQVAEEVRSALPVILKDLPRGVSLDVANDNAVFIERSIESVWHTIAEAVVLVALVIFFFLRTVRASIIPLVTIPVSLIGAFALMSWAGFSLNTLTLLALVLAIGLVVDDAIVVLENIYRHIEEGMTPVQAAFKGSREIGFAVIAMTLTLASVFAPLAFTEGRTGKLFIEFALTLAGTVIVSGFIALTLTPMMCSRLLRPHKARADGRKNWLDRGFDALESGFGRAVTVAVRARWLMVLVLLAAVGGSVLFFQLLPKELAPGEDRGVIIARLAGPDGATPQSIRPYVQAVETFGHKQPEIDRIFSIAGTGSGQDGLVFFRTSDWSERSRSTAQIATAMEKDFGQLAGVDARPVTPAGLGRRGPSEGFNIVIQTTDSYEKLIQVANRMLDRLSNEPALLGPRQDLQLNNPQLSLTVDRDKAAALGVDVSQVAASLQTLLAGSSITRYMRGAEQFDVIVQLDAAERSTPQDIGAVNLRSKTGAMVPLSALVKVEDSVGPRELKHFGQRRAVNITANLAPGVSQAQALELAQKVAAEVLPPGYTLDTDGPMREFLQSANSLNTVFALALLFIFLVLAAQFESFIDPFIVMLCVPLALLGALLALWLTGGSLSVFSQIGLIALVGIITKNGILIVEFANQQRELRGLDKTRAAIEAATLRLRPILMTSLAMILGALPLALASGAGAESRSQIGWVIVGGMTLGTLLTLFVVPALYVLVSRTKRPLPVVPLEDEQTGRHTG</sequence>
<organism evidence="1 2">
    <name type="scientific">Amphibiibacter pelophylacis</name>
    <dbReference type="NCBI Taxonomy" id="1799477"/>
    <lineage>
        <taxon>Bacteria</taxon>
        <taxon>Pseudomonadati</taxon>
        <taxon>Pseudomonadota</taxon>
        <taxon>Betaproteobacteria</taxon>
        <taxon>Burkholderiales</taxon>
        <taxon>Sphaerotilaceae</taxon>
        <taxon>Amphibiibacter</taxon>
    </lineage>
</organism>